<evidence type="ECO:0000313" key="2">
    <source>
        <dbReference type="Proteomes" id="UP000198908"/>
    </source>
</evidence>
<dbReference type="AlphaFoldDB" id="A0A1G6QW47"/>
<accession>A0A1G6QW47</accession>
<dbReference type="Proteomes" id="UP000198908">
    <property type="component" value="Unassembled WGS sequence"/>
</dbReference>
<dbReference type="OrthoDB" id="4774648at2"/>
<proteinExistence type="predicted"/>
<gene>
    <name evidence="1" type="ORF">SAMN05421548_112140</name>
</gene>
<dbReference type="STRING" id="416944.SAMN05421548_112140"/>
<dbReference type="RefSeq" id="WP_091997851.1">
    <property type="nucleotide sequence ID" value="NZ_FMYQ01000012.1"/>
</dbReference>
<reference evidence="2" key="1">
    <citation type="submission" date="2016-09" db="EMBL/GenBank/DDBJ databases">
        <authorList>
            <person name="Varghese N."/>
            <person name="Submissions S."/>
        </authorList>
    </citation>
    <scope>NUCLEOTIDE SEQUENCE [LARGE SCALE GENOMIC DNA]</scope>
    <source>
        <strain evidence="2">TNe-862</strain>
    </source>
</reference>
<organism evidence="1 2">
    <name type="scientific">Paraburkholderia lycopersici</name>
    <dbReference type="NCBI Taxonomy" id="416944"/>
    <lineage>
        <taxon>Bacteria</taxon>
        <taxon>Pseudomonadati</taxon>
        <taxon>Pseudomonadota</taxon>
        <taxon>Betaproteobacteria</taxon>
        <taxon>Burkholderiales</taxon>
        <taxon>Burkholderiaceae</taxon>
        <taxon>Paraburkholderia</taxon>
    </lineage>
</organism>
<protein>
    <submittedName>
        <fullName evidence="1">Uncharacterized protein</fullName>
    </submittedName>
</protein>
<sequence>MTQLMNQTDASVVDPGAWLDRPAAAARVPQRYRGLWRRTLLRDAAGREDRATRVFWLQTARVHVDLRVSADRSGFEGVSGLDALPRDLLTELARQQGFAGFTAIEPGVPEVCTWHRQIDFSPPADTRDMGMMCFESPDVLLEDGIDAHYHERWEREPASDGPTWAALPPSDALRGSTAHVPDDRPTCFLARAGGFFMFARARSPAATAWLAQHRGRTLAQVVGDPSVSLEQARALLDFEISLGHVAASPGMRPVIALSTHPWREGHTLPFELAPVVEAAEPAGITDSRSNHVDD</sequence>
<evidence type="ECO:0000313" key="1">
    <source>
        <dbReference type="EMBL" id="SDC96659.1"/>
    </source>
</evidence>
<dbReference type="EMBL" id="FMYQ01000012">
    <property type="protein sequence ID" value="SDC96659.1"/>
    <property type="molecule type" value="Genomic_DNA"/>
</dbReference>
<name>A0A1G6QW47_9BURK</name>
<keyword evidence="2" id="KW-1185">Reference proteome</keyword>